<proteinExistence type="predicted"/>
<gene>
    <name evidence="1" type="ORF">GSTENG00020816001</name>
</gene>
<organism evidence="1">
    <name type="scientific">Tetraodon nigroviridis</name>
    <name type="common">Spotted green pufferfish</name>
    <name type="synonym">Chelonodon nigroviridis</name>
    <dbReference type="NCBI Taxonomy" id="99883"/>
    <lineage>
        <taxon>Eukaryota</taxon>
        <taxon>Metazoa</taxon>
        <taxon>Chordata</taxon>
        <taxon>Craniata</taxon>
        <taxon>Vertebrata</taxon>
        <taxon>Euteleostomi</taxon>
        <taxon>Actinopterygii</taxon>
        <taxon>Neopterygii</taxon>
        <taxon>Teleostei</taxon>
        <taxon>Neoteleostei</taxon>
        <taxon>Acanthomorphata</taxon>
        <taxon>Eupercaria</taxon>
        <taxon>Tetraodontiformes</taxon>
        <taxon>Tetradontoidea</taxon>
        <taxon>Tetraodontidae</taxon>
        <taxon>Tetraodon</taxon>
    </lineage>
</organism>
<sequence>MGVGLADRSLKNKKSLTAAELSGCHDGTVIDIDVLSCCGSSSPERHQSSNFGFLETACRVFPTGPLMLRQGRYPRPTGAIRHPSHLDYTSGLALDQGKASSIMQQPKNKDDDSISGLTCHHLTA</sequence>
<reference evidence="1" key="2">
    <citation type="submission" date="2004-02" db="EMBL/GenBank/DDBJ databases">
        <authorList>
            <consortium name="Genoscope"/>
            <consortium name="Whitehead Institute Centre for Genome Research"/>
        </authorList>
    </citation>
    <scope>NUCLEOTIDE SEQUENCE</scope>
</reference>
<name>Q4SBT9_TETNG</name>
<dbReference type="EMBL" id="CAAE01014664">
    <property type="protein sequence ID" value="CAG01893.1"/>
    <property type="molecule type" value="Genomic_DNA"/>
</dbReference>
<dbReference type="AlphaFoldDB" id="Q4SBT9"/>
<comment type="caution">
    <text evidence="1">The sequence shown here is derived from an EMBL/GenBank/DDBJ whole genome shotgun (WGS) entry which is preliminary data.</text>
</comment>
<protein>
    <submittedName>
        <fullName evidence="1">(spotted green pufferfish) hypothetical protein</fullName>
    </submittedName>
</protein>
<dbReference type="KEGG" id="tng:GSTEN00020816G001"/>
<accession>Q4SBT9</accession>
<evidence type="ECO:0000313" key="1">
    <source>
        <dbReference type="EMBL" id="CAG01893.1"/>
    </source>
</evidence>
<reference evidence="1" key="1">
    <citation type="journal article" date="2004" name="Nature">
        <title>Genome duplication in the teleost fish Tetraodon nigroviridis reveals the early vertebrate proto-karyotype.</title>
        <authorList>
            <person name="Jaillon O."/>
            <person name="Aury J.-M."/>
            <person name="Brunet F."/>
            <person name="Petit J.-L."/>
            <person name="Stange-Thomann N."/>
            <person name="Mauceli E."/>
            <person name="Bouneau L."/>
            <person name="Fischer C."/>
            <person name="Ozouf-Costaz C."/>
            <person name="Bernot A."/>
            <person name="Nicaud S."/>
            <person name="Jaffe D."/>
            <person name="Fisher S."/>
            <person name="Lutfalla G."/>
            <person name="Dossat C."/>
            <person name="Segurens B."/>
            <person name="Dasilva C."/>
            <person name="Salanoubat M."/>
            <person name="Levy M."/>
            <person name="Boudet N."/>
            <person name="Castellano S."/>
            <person name="Anthouard V."/>
            <person name="Jubin C."/>
            <person name="Castelli V."/>
            <person name="Katinka M."/>
            <person name="Vacherie B."/>
            <person name="Biemont C."/>
            <person name="Skalli Z."/>
            <person name="Cattolico L."/>
            <person name="Poulain J."/>
            <person name="De Berardinis V."/>
            <person name="Cruaud C."/>
            <person name="Duprat S."/>
            <person name="Brottier P."/>
            <person name="Coutanceau J.-P."/>
            <person name="Gouzy J."/>
            <person name="Parra G."/>
            <person name="Lardier G."/>
            <person name="Chapple C."/>
            <person name="McKernan K.J."/>
            <person name="McEwan P."/>
            <person name="Bosak S."/>
            <person name="Kellis M."/>
            <person name="Volff J.-N."/>
            <person name="Guigo R."/>
            <person name="Zody M.C."/>
            <person name="Mesirov J."/>
            <person name="Lindblad-Toh K."/>
            <person name="Birren B."/>
            <person name="Nusbaum C."/>
            <person name="Kahn D."/>
            <person name="Robinson-Rechavi M."/>
            <person name="Laudet V."/>
            <person name="Schachter V."/>
            <person name="Quetier F."/>
            <person name="Saurin W."/>
            <person name="Scarpelli C."/>
            <person name="Wincker P."/>
            <person name="Lander E.S."/>
            <person name="Weissenbach J."/>
            <person name="Roest Crollius H."/>
        </authorList>
    </citation>
    <scope>NUCLEOTIDE SEQUENCE [LARGE SCALE GENOMIC DNA]</scope>
</reference>